<dbReference type="EMBL" id="CP021434">
    <property type="protein sequence ID" value="ARU61137.1"/>
    <property type="molecule type" value="Genomic_DNA"/>
</dbReference>
<keyword evidence="2" id="KW-1185">Reference proteome</keyword>
<organism evidence="1 2">
    <name type="scientific">Tumebacillus avium</name>
    <dbReference type="NCBI Taxonomy" id="1903704"/>
    <lineage>
        <taxon>Bacteria</taxon>
        <taxon>Bacillati</taxon>
        <taxon>Bacillota</taxon>
        <taxon>Bacilli</taxon>
        <taxon>Bacillales</taxon>
        <taxon>Alicyclobacillaceae</taxon>
        <taxon>Tumebacillus</taxon>
    </lineage>
</organism>
<protein>
    <submittedName>
        <fullName evidence="1">Uncharacterized protein</fullName>
    </submittedName>
</protein>
<dbReference type="AlphaFoldDB" id="A0A1Y0IKW3"/>
<dbReference type="Proteomes" id="UP000195437">
    <property type="component" value="Chromosome"/>
</dbReference>
<dbReference type="RefSeq" id="WP_087456519.1">
    <property type="nucleotide sequence ID" value="NZ_CP021434.1"/>
</dbReference>
<accession>A0A1Y0IKW3</accession>
<dbReference type="KEGG" id="tum:CBW65_08910"/>
<gene>
    <name evidence="1" type="ORF">CBW65_08910</name>
</gene>
<reference evidence="2" key="1">
    <citation type="submission" date="2017-05" db="EMBL/GenBank/DDBJ databases">
        <authorList>
            <person name="Sung H."/>
        </authorList>
    </citation>
    <scope>NUCLEOTIDE SEQUENCE [LARGE SCALE GENOMIC DNA]</scope>
    <source>
        <strain evidence="2">AR23208</strain>
    </source>
</reference>
<name>A0A1Y0IKW3_9BACL</name>
<proteinExistence type="predicted"/>
<evidence type="ECO:0000313" key="1">
    <source>
        <dbReference type="EMBL" id="ARU61137.1"/>
    </source>
</evidence>
<sequence>MMAAPVLDMLEQFENISQCQAILSQIRELESEIKERVDEESWQLIIRWEELWVQILVEQQKHLLPKGDDHH</sequence>
<evidence type="ECO:0000313" key="2">
    <source>
        <dbReference type="Proteomes" id="UP000195437"/>
    </source>
</evidence>